<keyword evidence="2" id="KW-1133">Transmembrane helix</keyword>
<comment type="caution">
    <text evidence="3">The sequence shown here is derived from an EMBL/GenBank/DDBJ whole genome shotgun (WGS) entry which is preliminary data.</text>
</comment>
<evidence type="ECO:0000256" key="2">
    <source>
        <dbReference type="SAM" id="Phobius"/>
    </source>
</evidence>
<dbReference type="GeneID" id="92042308"/>
<name>A0ABR1X3P2_9PEZI</name>
<dbReference type="RefSeq" id="XP_066672866.1">
    <property type="nucleotide sequence ID" value="XM_066809248.1"/>
</dbReference>
<keyword evidence="4" id="KW-1185">Reference proteome</keyword>
<organism evidence="3 4">
    <name type="scientific">Apiospora hydei</name>
    <dbReference type="NCBI Taxonomy" id="1337664"/>
    <lineage>
        <taxon>Eukaryota</taxon>
        <taxon>Fungi</taxon>
        <taxon>Dikarya</taxon>
        <taxon>Ascomycota</taxon>
        <taxon>Pezizomycotina</taxon>
        <taxon>Sordariomycetes</taxon>
        <taxon>Xylariomycetidae</taxon>
        <taxon>Amphisphaeriales</taxon>
        <taxon>Apiosporaceae</taxon>
        <taxon>Apiospora</taxon>
    </lineage>
</organism>
<reference evidence="3 4" key="1">
    <citation type="submission" date="2023-01" db="EMBL/GenBank/DDBJ databases">
        <title>Analysis of 21 Apiospora genomes using comparative genomics revels a genus with tremendous synthesis potential of carbohydrate active enzymes and secondary metabolites.</title>
        <authorList>
            <person name="Sorensen T."/>
        </authorList>
    </citation>
    <scope>NUCLEOTIDE SEQUENCE [LARGE SCALE GENOMIC DNA]</scope>
    <source>
        <strain evidence="3 4">CBS 114990</strain>
    </source>
</reference>
<sequence>MAQTGTSDIPSPEGSKHHSATLPEVCPESGLLVIPPDSTLEVYRPQIQHASGLEVTSSCYEPATPPEKKLPWSRTHRIWIIAGAIVVAGGIIAGVVGGTVGSKSRYEGSTEALSSSLSLPVQTPSTTSVSSATSTPITSTSSSTSSARTTKTETVSTRIAAPSATPSNQVYVGELDDGTSIDFVANASANAACAWAVNPVREGHNPCDSVFRLPHGIDYIWNDCGGEVWITWRNPSNDNEINYQDLGNPKGCGDVPKTYKCGTETIHAKYICPDHPIGG</sequence>
<feature type="transmembrane region" description="Helical" evidence="2">
    <location>
        <begin position="78"/>
        <end position="100"/>
    </location>
</feature>
<dbReference type="EMBL" id="JAQQWN010000004">
    <property type="protein sequence ID" value="KAK8089972.1"/>
    <property type="molecule type" value="Genomic_DNA"/>
</dbReference>
<evidence type="ECO:0000256" key="1">
    <source>
        <dbReference type="SAM" id="MobiDB-lite"/>
    </source>
</evidence>
<evidence type="ECO:0000313" key="3">
    <source>
        <dbReference type="EMBL" id="KAK8089972.1"/>
    </source>
</evidence>
<feature type="region of interest" description="Disordered" evidence="1">
    <location>
        <begin position="113"/>
        <end position="161"/>
    </location>
</feature>
<keyword evidence="2" id="KW-0812">Transmembrane</keyword>
<accession>A0ABR1X3P2</accession>
<gene>
    <name evidence="3" type="ORF">PG997_004933</name>
</gene>
<proteinExistence type="predicted"/>
<evidence type="ECO:0000313" key="4">
    <source>
        <dbReference type="Proteomes" id="UP001433268"/>
    </source>
</evidence>
<keyword evidence="2" id="KW-0472">Membrane</keyword>
<feature type="region of interest" description="Disordered" evidence="1">
    <location>
        <begin position="1"/>
        <end position="22"/>
    </location>
</feature>
<feature type="compositionally biased region" description="Low complexity" evidence="1">
    <location>
        <begin position="113"/>
        <end position="155"/>
    </location>
</feature>
<dbReference type="Proteomes" id="UP001433268">
    <property type="component" value="Unassembled WGS sequence"/>
</dbReference>
<protein>
    <submittedName>
        <fullName evidence="3">Uncharacterized protein</fullName>
    </submittedName>
</protein>